<proteinExistence type="inferred from homology"/>
<dbReference type="CDD" id="cd06661">
    <property type="entry name" value="GGCT_like"/>
    <property type="match status" value="1"/>
</dbReference>
<evidence type="ECO:0000259" key="4">
    <source>
        <dbReference type="Pfam" id="PF06094"/>
    </source>
</evidence>
<feature type="active site" description="Proton acceptor" evidence="2">
    <location>
        <position position="72"/>
    </location>
</feature>
<dbReference type="Gene3D" id="3.10.490.10">
    <property type="entry name" value="Gamma-glutamyl cyclotransferase-like"/>
    <property type="match status" value="1"/>
</dbReference>
<keyword evidence="8" id="KW-1185">Reference proteome</keyword>
<dbReference type="PANTHER" id="PTHR12510">
    <property type="entry name" value="TROPONIN C-AKIN-1 PROTEIN"/>
    <property type="match status" value="1"/>
</dbReference>
<reference evidence="6 7" key="1">
    <citation type="submission" date="2018-01" db="EMBL/GenBank/DDBJ databases">
        <title>The whole genome sequencing and assembly of Paenibacillus chitinolyticus KCCM 41400 strain.</title>
        <authorList>
            <person name="Kim J.-Y."/>
            <person name="Park M.-K."/>
            <person name="Lee Y.-J."/>
            <person name="Yi H."/>
            <person name="Bahn Y.-S."/>
            <person name="Kim J.F."/>
            <person name="Lee D.-W."/>
        </authorList>
    </citation>
    <scope>NUCLEOTIDE SEQUENCE [LARGE SCALE GENOMIC DNA]</scope>
    <source>
        <strain evidence="6 7">KCCM 41400</strain>
    </source>
</reference>
<dbReference type="RefSeq" id="WP_042226737.1">
    <property type="nucleotide sequence ID" value="NZ_CP026520.1"/>
</dbReference>
<dbReference type="KEGG" id="pchi:PC41400_18540"/>
<feature type="domain" description="Gamma-glutamylcyclotransferase AIG2-like" evidence="4">
    <location>
        <begin position="4"/>
        <end position="119"/>
    </location>
</feature>
<reference evidence="5 8" key="2">
    <citation type="submission" date="2022-05" db="EMBL/GenBank/DDBJ databases">
        <title>Genome Sequencing of Bee-Associated Microbes.</title>
        <authorList>
            <person name="Dunlap C."/>
        </authorList>
    </citation>
    <scope>NUCLEOTIDE SEQUENCE [LARGE SCALE GENOMIC DNA]</scope>
    <source>
        <strain evidence="5 8">NRRL B-23120</strain>
    </source>
</reference>
<evidence type="ECO:0000313" key="6">
    <source>
        <dbReference type="EMBL" id="QAV19551.1"/>
    </source>
</evidence>
<dbReference type="InterPro" id="IPR036568">
    <property type="entry name" value="GGCT-like_sf"/>
</dbReference>
<protein>
    <recommendedName>
        <fullName evidence="3">Gamma-glutamylcyclotransferase family protein</fullName>
    </recommendedName>
</protein>
<evidence type="ECO:0000256" key="1">
    <source>
        <dbReference type="ARBA" id="ARBA00008861"/>
    </source>
</evidence>
<evidence type="ECO:0000313" key="8">
    <source>
        <dbReference type="Proteomes" id="UP001527202"/>
    </source>
</evidence>
<evidence type="ECO:0000256" key="3">
    <source>
        <dbReference type="RuleBase" id="RU367036"/>
    </source>
</evidence>
<dbReference type="GeneID" id="95376794"/>
<dbReference type="InterPro" id="IPR009288">
    <property type="entry name" value="AIG2-like_dom"/>
</dbReference>
<accession>A0A410WZD8</accession>
<dbReference type="OrthoDB" id="8538589at2"/>
<dbReference type="EMBL" id="JAMDMJ010000013">
    <property type="protein sequence ID" value="MCY9596541.1"/>
    <property type="molecule type" value="Genomic_DNA"/>
</dbReference>
<organism evidence="6 7">
    <name type="scientific">Paenibacillus chitinolyticus</name>
    <dbReference type="NCBI Taxonomy" id="79263"/>
    <lineage>
        <taxon>Bacteria</taxon>
        <taxon>Bacillati</taxon>
        <taxon>Bacillota</taxon>
        <taxon>Bacilli</taxon>
        <taxon>Bacillales</taxon>
        <taxon>Paenibacillaceae</taxon>
        <taxon>Paenibacillus</taxon>
    </lineage>
</organism>
<dbReference type="GO" id="GO:0061929">
    <property type="term" value="F:gamma-glutamylaminecyclotransferase activity"/>
    <property type="evidence" value="ECO:0007669"/>
    <property type="project" value="InterPro"/>
</dbReference>
<evidence type="ECO:0000313" key="7">
    <source>
        <dbReference type="Proteomes" id="UP000288943"/>
    </source>
</evidence>
<dbReference type="PANTHER" id="PTHR12510:SF4">
    <property type="entry name" value="GAMMA-GLUTAMYLAMINECYCLOTRANSFERASE"/>
    <property type="match status" value="1"/>
</dbReference>
<dbReference type="Proteomes" id="UP001527202">
    <property type="component" value="Unassembled WGS sequence"/>
</dbReference>
<dbReference type="Pfam" id="PF06094">
    <property type="entry name" value="GGACT"/>
    <property type="match status" value="1"/>
</dbReference>
<name>A0A410WZD8_9BACL</name>
<evidence type="ECO:0000313" key="5">
    <source>
        <dbReference type="EMBL" id="MCY9596541.1"/>
    </source>
</evidence>
<gene>
    <name evidence="5" type="ORF">M5X16_12235</name>
    <name evidence="6" type="ORF">PC41400_18540</name>
</gene>
<dbReference type="InterPro" id="IPR039126">
    <property type="entry name" value="GGACT"/>
</dbReference>
<sequence length="139" mass="16028">MPNLFVYGTLREGENNHKYMKDATLLSRKASIAGSLVDTGNGYPGLLLENQRVAGEWYEVSEDTLKRIDELEEYFGPGDTRNLFDRIECQVTENGGTHAGWTYVYNRDDYLETRFSDWKQYRLQHASGVEEKQDVPHSL</sequence>
<keyword evidence="6" id="KW-0808">Transferase</keyword>
<comment type="similarity">
    <text evidence="1 3">Belongs to the gamma-glutamylcyclotransferase family.</text>
</comment>
<dbReference type="AlphaFoldDB" id="A0A410WZD8"/>
<dbReference type="SUPFAM" id="SSF110857">
    <property type="entry name" value="Gamma-glutamyl cyclotransferase-like"/>
    <property type="match status" value="1"/>
</dbReference>
<evidence type="ECO:0000256" key="2">
    <source>
        <dbReference type="PIRSR" id="PIRSR639126-1"/>
    </source>
</evidence>
<dbReference type="InterPro" id="IPR013024">
    <property type="entry name" value="GGCT-like"/>
</dbReference>
<dbReference type="Proteomes" id="UP000288943">
    <property type="component" value="Chromosome"/>
</dbReference>
<dbReference type="EMBL" id="CP026520">
    <property type="protein sequence ID" value="QAV19551.1"/>
    <property type="molecule type" value="Genomic_DNA"/>
</dbReference>
<dbReference type="GO" id="GO:0005829">
    <property type="term" value="C:cytosol"/>
    <property type="evidence" value="ECO:0007669"/>
    <property type="project" value="TreeGrafter"/>
</dbReference>
<dbReference type="GO" id="GO:0016740">
    <property type="term" value="F:transferase activity"/>
    <property type="evidence" value="ECO:0007669"/>
    <property type="project" value="UniProtKB-KW"/>
</dbReference>